<dbReference type="InterPro" id="IPR004099">
    <property type="entry name" value="Pyr_nucl-diS_OxRdtase_dimer"/>
</dbReference>
<evidence type="ECO:0000259" key="11">
    <source>
        <dbReference type="Pfam" id="PF07992"/>
    </source>
</evidence>
<dbReference type="EC" id="1.8.1.15" evidence="12"/>
<dbReference type="Gene3D" id="3.50.50.60">
    <property type="entry name" value="FAD/NAD(P)-binding domain"/>
    <property type="match status" value="2"/>
</dbReference>
<dbReference type="SUPFAM" id="SSF51905">
    <property type="entry name" value="FAD/NAD(P)-binding domain"/>
    <property type="match status" value="1"/>
</dbReference>
<evidence type="ECO:0000313" key="13">
    <source>
        <dbReference type="Proteomes" id="UP000678513"/>
    </source>
</evidence>
<dbReference type="InterPro" id="IPR023753">
    <property type="entry name" value="FAD/NAD-binding_dom"/>
</dbReference>
<dbReference type="RefSeq" id="WP_212324907.1">
    <property type="nucleotide sequence ID" value="NZ_AP024463.1"/>
</dbReference>
<keyword evidence="3 9" id="KW-0285">Flavoprotein</keyword>
<evidence type="ECO:0000256" key="7">
    <source>
        <dbReference type="ARBA" id="ARBA00023157"/>
    </source>
</evidence>
<evidence type="ECO:0000256" key="5">
    <source>
        <dbReference type="ARBA" id="ARBA00023002"/>
    </source>
</evidence>
<dbReference type="InterPro" id="IPR050151">
    <property type="entry name" value="Class-I_Pyr_Nuc-Dis_Oxidored"/>
</dbReference>
<keyword evidence="6" id="KW-0520">NAD</keyword>
<dbReference type="InterPro" id="IPR016156">
    <property type="entry name" value="FAD/NAD-linked_Rdtase_dimer_sf"/>
</dbReference>
<keyword evidence="13" id="KW-1185">Reference proteome</keyword>
<dbReference type="PANTHER" id="PTHR22912:SF217">
    <property type="entry name" value="DIHYDROLIPOYL DEHYDROGENASE"/>
    <property type="match status" value="1"/>
</dbReference>
<comment type="cofactor">
    <cofactor evidence="1">
        <name>FAD</name>
        <dbReference type="ChEBI" id="CHEBI:57692"/>
    </cofactor>
</comment>
<dbReference type="GO" id="GO:0050627">
    <property type="term" value="F:mycothione reductase [NAD(P)H] activity"/>
    <property type="evidence" value="ECO:0007669"/>
    <property type="project" value="UniProtKB-EC"/>
</dbReference>
<evidence type="ECO:0000313" key="12">
    <source>
        <dbReference type="EMBL" id="QUC08645.1"/>
    </source>
</evidence>
<evidence type="ECO:0000256" key="4">
    <source>
        <dbReference type="ARBA" id="ARBA00022827"/>
    </source>
</evidence>
<dbReference type="PANTHER" id="PTHR22912">
    <property type="entry name" value="DISULFIDE OXIDOREDUCTASE"/>
    <property type="match status" value="1"/>
</dbReference>
<protein>
    <submittedName>
        <fullName evidence="12">Mycothione reductase</fullName>
        <ecNumber evidence="12">1.8.1.15</ecNumber>
    </submittedName>
</protein>
<dbReference type="InterPro" id="IPR012999">
    <property type="entry name" value="Pyr_OxRdtase_I_AS"/>
</dbReference>
<dbReference type="Pfam" id="PF07992">
    <property type="entry name" value="Pyr_redox_2"/>
    <property type="match status" value="1"/>
</dbReference>
<accession>A0ABX7Y611</accession>
<keyword evidence="4 9" id="KW-0274">FAD</keyword>
<dbReference type="Gene3D" id="3.30.390.30">
    <property type="match status" value="1"/>
</dbReference>
<keyword evidence="7" id="KW-1015">Disulfide bond</keyword>
<gene>
    <name evidence="12" type="ORF">J5A65_02540</name>
</gene>
<feature type="domain" description="Pyridine nucleotide-disulphide oxidoreductase dimerisation" evidence="10">
    <location>
        <begin position="345"/>
        <end position="454"/>
    </location>
</feature>
<comment type="similarity">
    <text evidence="2 9">Belongs to the class-I pyridine nucleotide-disulfide oxidoreductase family.</text>
</comment>
<evidence type="ECO:0000256" key="1">
    <source>
        <dbReference type="ARBA" id="ARBA00001974"/>
    </source>
</evidence>
<organism evidence="12 13">
    <name type="scientific">Arachnia rubra</name>
    <dbReference type="NCBI Taxonomy" id="1547448"/>
    <lineage>
        <taxon>Bacteria</taxon>
        <taxon>Bacillati</taxon>
        <taxon>Actinomycetota</taxon>
        <taxon>Actinomycetes</taxon>
        <taxon>Propionibacteriales</taxon>
        <taxon>Propionibacteriaceae</taxon>
        <taxon>Arachnia</taxon>
    </lineage>
</organism>
<name>A0ABX7Y611_9ACTN</name>
<dbReference type="PRINTS" id="PR00368">
    <property type="entry name" value="FADPNR"/>
</dbReference>
<evidence type="ECO:0000256" key="6">
    <source>
        <dbReference type="ARBA" id="ARBA00023027"/>
    </source>
</evidence>
<dbReference type="InterPro" id="IPR001100">
    <property type="entry name" value="Pyr_nuc-diS_OxRdtase"/>
</dbReference>
<dbReference type="PRINTS" id="PR00411">
    <property type="entry name" value="PNDRDTASEI"/>
</dbReference>
<evidence type="ECO:0000256" key="8">
    <source>
        <dbReference type="ARBA" id="ARBA00023284"/>
    </source>
</evidence>
<feature type="domain" description="FAD/NAD(P)-binding" evidence="11">
    <location>
        <begin position="4"/>
        <end position="322"/>
    </location>
</feature>
<dbReference type="PROSITE" id="PS00076">
    <property type="entry name" value="PYRIDINE_REDOX_1"/>
    <property type="match status" value="1"/>
</dbReference>
<reference evidence="12 13" key="1">
    <citation type="submission" date="2021-03" db="EMBL/GenBank/DDBJ databases">
        <title>Human Oral Microbial Genomes.</title>
        <authorList>
            <person name="Johnston C.D."/>
            <person name="Chen T."/>
            <person name="Dewhirst F.E."/>
        </authorList>
    </citation>
    <scope>NUCLEOTIDE SEQUENCE [LARGE SCALE GENOMIC DNA]</scope>
    <source>
        <strain evidence="12 13">DSMZ 100122</strain>
    </source>
</reference>
<evidence type="ECO:0000256" key="9">
    <source>
        <dbReference type="RuleBase" id="RU003691"/>
    </source>
</evidence>
<dbReference type="SUPFAM" id="SSF55424">
    <property type="entry name" value="FAD/NAD-linked reductases, dimerisation (C-terminal) domain"/>
    <property type="match status" value="1"/>
</dbReference>
<dbReference type="EMBL" id="CP072384">
    <property type="protein sequence ID" value="QUC08645.1"/>
    <property type="molecule type" value="Genomic_DNA"/>
</dbReference>
<dbReference type="NCBIfam" id="NF005884">
    <property type="entry name" value="PRK07846.1"/>
    <property type="match status" value="1"/>
</dbReference>
<evidence type="ECO:0000256" key="3">
    <source>
        <dbReference type="ARBA" id="ARBA00022630"/>
    </source>
</evidence>
<proteinExistence type="inferred from homology"/>
<dbReference type="Proteomes" id="UP000678513">
    <property type="component" value="Chromosome"/>
</dbReference>
<dbReference type="Pfam" id="PF02852">
    <property type="entry name" value="Pyr_redox_dim"/>
    <property type="match status" value="1"/>
</dbReference>
<dbReference type="PIRSF" id="PIRSF000350">
    <property type="entry name" value="Mercury_reductase_MerA"/>
    <property type="match status" value="1"/>
</dbReference>
<keyword evidence="8 9" id="KW-0676">Redox-active center</keyword>
<evidence type="ECO:0000256" key="2">
    <source>
        <dbReference type="ARBA" id="ARBA00007532"/>
    </source>
</evidence>
<dbReference type="InterPro" id="IPR036188">
    <property type="entry name" value="FAD/NAD-bd_sf"/>
</dbReference>
<evidence type="ECO:0000259" key="10">
    <source>
        <dbReference type="Pfam" id="PF02852"/>
    </source>
</evidence>
<sequence length="469" mass="50909">MQHFDIAVIGSGSGNSIINERFSHLDVALIEDNPVFGGTCLNRGCIPTKMFVVAAESAMAPRQAARLGVDLDFKGADWPAIRDRVFGRIDPISAAGREWRRNGPGVTLFEGHASFVDAHTLLVGDVQISADQIVIATGSRPRPLSIEVPEELRSRFYTSDDVMRIAELPRRLIVLGGGFVACEFAQIFAGLGSQVTQINRSEVLLRGEDHEVSEAFKEEQAKLVNLILNQKISASETGPDGEVLVITTDRNGVEYEYLADAVLVATGRVRNSDSLNLAAAGVEVGPGGQIRVDKHQRTSQPNIWALGDVSSNYLLKHVANAEARTVAANLLAGDGELVATDHRYVPHAVFTDPQIASVGATEQQLREWGTPYVVACQRYADVAYGWALEDEGHFVKLLADPRTWHLLGAHIIGPQAATLIQPMIQAMSLGNTVQELARGQYWIHPALPEVLENALLGLLKEAAPKELEN</sequence>
<keyword evidence="5 9" id="KW-0560">Oxidoreductase</keyword>